<keyword evidence="4" id="KW-1185">Reference proteome</keyword>
<accession>A0A453SNM1</accession>
<reference evidence="3" key="5">
    <citation type="journal article" date="2021" name="G3 (Bethesda)">
        <title>Aegilops tauschii genome assembly Aet v5.0 features greater sequence contiguity and improved annotation.</title>
        <authorList>
            <person name="Wang L."/>
            <person name="Zhu T."/>
            <person name="Rodriguez J.C."/>
            <person name="Deal K.R."/>
            <person name="Dubcovsky J."/>
            <person name="McGuire P.E."/>
            <person name="Lux T."/>
            <person name="Spannagl M."/>
            <person name="Mayer K.F.X."/>
            <person name="Baldrich P."/>
            <person name="Meyers B.C."/>
            <person name="Huo N."/>
            <person name="Gu Y.Q."/>
            <person name="Zhou H."/>
            <person name="Devos K.M."/>
            <person name="Bennetzen J.L."/>
            <person name="Unver T."/>
            <person name="Budak H."/>
            <person name="Gulick P.J."/>
            <person name="Galiba G."/>
            <person name="Kalapos B."/>
            <person name="Nelson D.R."/>
            <person name="Li P."/>
            <person name="You F.M."/>
            <person name="Luo M.C."/>
            <person name="Dvorak J."/>
        </authorList>
    </citation>
    <scope>NUCLEOTIDE SEQUENCE [LARGE SCALE GENOMIC DNA]</scope>
    <source>
        <strain evidence="3">cv. AL8/78</strain>
    </source>
</reference>
<evidence type="ECO:0000313" key="4">
    <source>
        <dbReference type="Proteomes" id="UP000015105"/>
    </source>
</evidence>
<dbReference type="Pfam" id="PF14389">
    <property type="entry name" value="Lzipper-MIP1"/>
    <property type="match status" value="1"/>
</dbReference>
<dbReference type="EnsemblPlants" id="AET7Gv21005400.10">
    <property type="protein sequence ID" value="AET7Gv21005400.10"/>
    <property type="gene ID" value="AET7Gv21005400"/>
</dbReference>
<name>A0A453SNM1_AEGTS</name>
<dbReference type="Gramene" id="AET7Gv21005400.10">
    <property type="protein sequence ID" value="AET7Gv21005400.10"/>
    <property type="gene ID" value="AET7Gv21005400"/>
</dbReference>
<feature type="domain" description="Ternary complex factor MIP1 leucine-zipper" evidence="2">
    <location>
        <begin position="52"/>
        <end position="98"/>
    </location>
</feature>
<sequence length="115" mass="13275">RFSSSPLTTKSFRWSHQRYVRRFDRPWPRRTESPAEREAMPLPRSKARRKGFRSQLEQEVLRLQEVLREETALHAILDNALDHAAVTLADMSYLPTHVSAPPPPPIFCLPSLATT</sequence>
<evidence type="ECO:0000259" key="2">
    <source>
        <dbReference type="Pfam" id="PF14389"/>
    </source>
</evidence>
<evidence type="ECO:0000256" key="1">
    <source>
        <dbReference type="SAM" id="MobiDB-lite"/>
    </source>
</evidence>
<dbReference type="Proteomes" id="UP000015105">
    <property type="component" value="Chromosome 7D"/>
</dbReference>
<organism evidence="3 4">
    <name type="scientific">Aegilops tauschii subsp. strangulata</name>
    <name type="common">Goatgrass</name>
    <dbReference type="NCBI Taxonomy" id="200361"/>
    <lineage>
        <taxon>Eukaryota</taxon>
        <taxon>Viridiplantae</taxon>
        <taxon>Streptophyta</taxon>
        <taxon>Embryophyta</taxon>
        <taxon>Tracheophyta</taxon>
        <taxon>Spermatophyta</taxon>
        <taxon>Magnoliopsida</taxon>
        <taxon>Liliopsida</taxon>
        <taxon>Poales</taxon>
        <taxon>Poaceae</taxon>
        <taxon>BOP clade</taxon>
        <taxon>Pooideae</taxon>
        <taxon>Triticodae</taxon>
        <taxon>Triticeae</taxon>
        <taxon>Triticinae</taxon>
        <taxon>Aegilops</taxon>
    </lineage>
</organism>
<reference evidence="4" key="2">
    <citation type="journal article" date="2017" name="Nat. Plants">
        <title>The Aegilops tauschii genome reveals multiple impacts of transposons.</title>
        <authorList>
            <person name="Zhao G."/>
            <person name="Zou C."/>
            <person name="Li K."/>
            <person name="Wang K."/>
            <person name="Li T."/>
            <person name="Gao L."/>
            <person name="Zhang X."/>
            <person name="Wang H."/>
            <person name="Yang Z."/>
            <person name="Liu X."/>
            <person name="Jiang W."/>
            <person name="Mao L."/>
            <person name="Kong X."/>
            <person name="Jiao Y."/>
            <person name="Jia J."/>
        </authorList>
    </citation>
    <scope>NUCLEOTIDE SEQUENCE [LARGE SCALE GENOMIC DNA]</scope>
    <source>
        <strain evidence="4">cv. AL8/78</strain>
    </source>
</reference>
<dbReference type="InterPro" id="IPR025757">
    <property type="entry name" value="MIP1_Leuzipper"/>
</dbReference>
<evidence type="ECO:0000313" key="3">
    <source>
        <dbReference type="EnsemblPlants" id="AET7Gv21005400.10"/>
    </source>
</evidence>
<dbReference type="AlphaFoldDB" id="A0A453SNM1"/>
<reference evidence="4" key="1">
    <citation type="journal article" date="2014" name="Science">
        <title>Ancient hybridizations among the ancestral genomes of bread wheat.</title>
        <authorList>
            <consortium name="International Wheat Genome Sequencing Consortium,"/>
            <person name="Marcussen T."/>
            <person name="Sandve S.R."/>
            <person name="Heier L."/>
            <person name="Spannagl M."/>
            <person name="Pfeifer M."/>
            <person name="Jakobsen K.S."/>
            <person name="Wulff B.B."/>
            <person name="Steuernagel B."/>
            <person name="Mayer K.F."/>
            <person name="Olsen O.A."/>
        </authorList>
    </citation>
    <scope>NUCLEOTIDE SEQUENCE [LARGE SCALE GENOMIC DNA]</scope>
    <source>
        <strain evidence="4">cv. AL8/78</strain>
    </source>
</reference>
<reference evidence="3" key="4">
    <citation type="submission" date="2019-03" db="UniProtKB">
        <authorList>
            <consortium name="EnsemblPlants"/>
        </authorList>
    </citation>
    <scope>IDENTIFICATION</scope>
</reference>
<protein>
    <recommendedName>
        <fullName evidence="2">Ternary complex factor MIP1 leucine-zipper domain-containing protein</fullName>
    </recommendedName>
</protein>
<feature type="compositionally biased region" description="Basic and acidic residues" evidence="1">
    <location>
        <begin position="25"/>
        <end position="39"/>
    </location>
</feature>
<proteinExistence type="predicted"/>
<reference evidence="3" key="3">
    <citation type="journal article" date="2017" name="Nature">
        <title>Genome sequence of the progenitor of the wheat D genome Aegilops tauschii.</title>
        <authorList>
            <person name="Luo M.C."/>
            <person name="Gu Y.Q."/>
            <person name="Puiu D."/>
            <person name="Wang H."/>
            <person name="Twardziok S.O."/>
            <person name="Deal K.R."/>
            <person name="Huo N."/>
            <person name="Zhu T."/>
            <person name="Wang L."/>
            <person name="Wang Y."/>
            <person name="McGuire P.E."/>
            <person name="Liu S."/>
            <person name="Long H."/>
            <person name="Ramasamy R.K."/>
            <person name="Rodriguez J.C."/>
            <person name="Van S.L."/>
            <person name="Yuan L."/>
            <person name="Wang Z."/>
            <person name="Xia Z."/>
            <person name="Xiao L."/>
            <person name="Anderson O.D."/>
            <person name="Ouyang S."/>
            <person name="Liang Y."/>
            <person name="Zimin A.V."/>
            <person name="Pertea G."/>
            <person name="Qi P."/>
            <person name="Bennetzen J.L."/>
            <person name="Dai X."/>
            <person name="Dawson M.W."/>
            <person name="Muller H.G."/>
            <person name="Kugler K."/>
            <person name="Rivarola-Duarte L."/>
            <person name="Spannagl M."/>
            <person name="Mayer K.F.X."/>
            <person name="Lu F.H."/>
            <person name="Bevan M.W."/>
            <person name="Leroy P."/>
            <person name="Li P."/>
            <person name="You F.M."/>
            <person name="Sun Q."/>
            <person name="Liu Z."/>
            <person name="Lyons E."/>
            <person name="Wicker T."/>
            <person name="Salzberg S.L."/>
            <person name="Devos K.M."/>
            <person name="Dvorak J."/>
        </authorList>
    </citation>
    <scope>NUCLEOTIDE SEQUENCE [LARGE SCALE GENOMIC DNA]</scope>
    <source>
        <strain evidence="3">cv. AL8/78</strain>
    </source>
</reference>
<feature type="region of interest" description="Disordered" evidence="1">
    <location>
        <begin position="25"/>
        <end position="51"/>
    </location>
</feature>